<feature type="transmembrane region" description="Helical" evidence="1">
    <location>
        <begin position="21"/>
        <end position="38"/>
    </location>
</feature>
<dbReference type="EMBL" id="CACRUT010000016">
    <property type="protein sequence ID" value="VYU43442.1"/>
    <property type="molecule type" value="Genomic_DNA"/>
</dbReference>
<keyword evidence="1" id="KW-0812">Transmembrane</keyword>
<reference evidence="2" key="1">
    <citation type="submission" date="2019-11" db="EMBL/GenBank/DDBJ databases">
        <authorList>
            <person name="Feng L."/>
        </authorList>
    </citation>
    <scope>NUCLEOTIDE SEQUENCE</scope>
    <source>
        <strain evidence="2">PclaraLFYP37</strain>
    </source>
</reference>
<protein>
    <submittedName>
        <fullName evidence="2">Uncharacterized protein</fullName>
    </submittedName>
</protein>
<sequence length="39" mass="5041">MKKKKLPIWEKRMKYGYNDNSFSWIWIYLLTLIFNRTWK</sequence>
<proteinExistence type="predicted"/>
<evidence type="ECO:0000256" key="1">
    <source>
        <dbReference type="SAM" id="Phobius"/>
    </source>
</evidence>
<organism evidence="2">
    <name type="scientific">Paraprevotella clara</name>
    <dbReference type="NCBI Taxonomy" id="454154"/>
    <lineage>
        <taxon>Bacteria</taxon>
        <taxon>Pseudomonadati</taxon>
        <taxon>Bacteroidota</taxon>
        <taxon>Bacteroidia</taxon>
        <taxon>Bacteroidales</taxon>
        <taxon>Prevotellaceae</taxon>
        <taxon>Paraprevotella</taxon>
    </lineage>
</organism>
<dbReference type="AlphaFoldDB" id="A0A6N3EQY5"/>
<keyword evidence="1" id="KW-0472">Membrane</keyword>
<evidence type="ECO:0000313" key="2">
    <source>
        <dbReference type="EMBL" id="VYU43442.1"/>
    </source>
</evidence>
<gene>
    <name evidence="2" type="ORF">PCLFYP37_02883</name>
</gene>
<keyword evidence="1" id="KW-1133">Transmembrane helix</keyword>
<accession>A0A6N3EQY5</accession>
<name>A0A6N3EQY5_9BACT</name>